<dbReference type="AlphaFoldDB" id="A0A8S4N3X5"/>
<reference evidence="2" key="1">
    <citation type="submission" date="2022-03" db="EMBL/GenBank/DDBJ databases">
        <authorList>
            <person name="Martin C."/>
        </authorList>
    </citation>
    <scope>NUCLEOTIDE SEQUENCE</scope>
</reference>
<proteinExistence type="predicted"/>
<protein>
    <submittedName>
        <fullName evidence="2">Uncharacterized protein</fullName>
    </submittedName>
</protein>
<name>A0A8S4N3X5_OWEFU</name>
<evidence type="ECO:0000313" key="3">
    <source>
        <dbReference type="Proteomes" id="UP000749559"/>
    </source>
</evidence>
<evidence type="ECO:0000256" key="1">
    <source>
        <dbReference type="SAM" id="SignalP"/>
    </source>
</evidence>
<keyword evidence="1" id="KW-0732">Signal</keyword>
<comment type="caution">
    <text evidence="2">The sequence shown here is derived from an EMBL/GenBank/DDBJ whole genome shotgun (WGS) entry which is preliminary data.</text>
</comment>
<feature type="signal peptide" evidence="1">
    <location>
        <begin position="1"/>
        <end position="22"/>
    </location>
</feature>
<accession>A0A8S4N3X5</accession>
<evidence type="ECO:0000313" key="2">
    <source>
        <dbReference type="EMBL" id="CAH1775604.1"/>
    </source>
</evidence>
<dbReference type="EMBL" id="CAIIXF020000001">
    <property type="protein sequence ID" value="CAH1775604.1"/>
    <property type="molecule type" value="Genomic_DNA"/>
</dbReference>
<gene>
    <name evidence="2" type="ORF">OFUS_LOCUS2892</name>
</gene>
<keyword evidence="3" id="KW-1185">Reference proteome</keyword>
<sequence>MFHGALTLVMLLPVTTNYALYALKPPLFYEYNPSGCCERLKNSGKCGDPAVCCYTHKDPFCSCNKPNEEAEALGKYRPLKSRPPGSMVKSHERIMAVQTKLARDSTKLCYSAPGQPGQARGGQGAPPGQGWVNLSECCCQMFEATFVGKCCHKDTFDYCYDCPDDSGNKRAILHNKQPCWMRFSTEMNIVNNKNQLTSLSSIYCAINKCRVCSPIDVWPFSKCWGTKPDIVQRGRERLAAITRRRKRKIRSENAHCSKTTCKGLNEDVNVPYYVDMTAVCCKMRNCTGSCRQIDISPYCQCYTDTKGSTSQCNVNIETCFAKVAPPMMVLSKDSATDQCEEPVFAYEICCAMRDCKRNGGDKKECCVSSGLVSKSCYCC</sequence>
<organism evidence="2 3">
    <name type="scientific">Owenia fusiformis</name>
    <name type="common">Polychaete worm</name>
    <dbReference type="NCBI Taxonomy" id="6347"/>
    <lineage>
        <taxon>Eukaryota</taxon>
        <taxon>Metazoa</taxon>
        <taxon>Spiralia</taxon>
        <taxon>Lophotrochozoa</taxon>
        <taxon>Annelida</taxon>
        <taxon>Polychaeta</taxon>
        <taxon>Sedentaria</taxon>
        <taxon>Canalipalpata</taxon>
        <taxon>Sabellida</taxon>
        <taxon>Oweniida</taxon>
        <taxon>Oweniidae</taxon>
        <taxon>Owenia</taxon>
    </lineage>
</organism>
<feature type="chain" id="PRO_5035762826" evidence="1">
    <location>
        <begin position="23"/>
        <end position="379"/>
    </location>
</feature>
<dbReference type="Proteomes" id="UP000749559">
    <property type="component" value="Unassembled WGS sequence"/>
</dbReference>